<feature type="binding site" description="covalent" evidence="8">
    <location>
        <position position="36"/>
    </location>
    <ligand>
        <name>heme c</name>
        <dbReference type="ChEBI" id="CHEBI:61717"/>
        <label>1</label>
    </ligand>
</feature>
<evidence type="ECO:0000256" key="2">
    <source>
        <dbReference type="ARBA" id="ARBA00022448"/>
    </source>
</evidence>
<evidence type="ECO:0000313" key="12">
    <source>
        <dbReference type="EMBL" id="POZ60197.1"/>
    </source>
</evidence>
<feature type="domain" description="Cytochrome c" evidence="11">
    <location>
        <begin position="19"/>
        <end position="103"/>
    </location>
</feature>
<dbReference type="AlphaFoldDB" id="A0A2S5DB56"/>
<dbReference type="InterPro" id="IPR009056">
    <property type="entry name" value="Cyt_c-like_dom"/>
</dbReference>
<dbReference type="EMBL" id="PQWB01000163">
    <property type="protein sequence ID" value="POZ60197.1"/>
    <property type="molecule type" value="Genomic_DNA"/>
</dbReference>
<evidence type="ECO:0000256" key="7">
    <source>
        <dbReference type="ARBA" id="ARBA00023004"/>
    </source>
</evidence>
<dbReference type="PANTHER" id="PTHR33751">
    <property type="entry name" value="CBB3-TYPE CYTOCHROME C OXIDASE SUBUNIT FIXP"/>
    <property type="match status" value="1"/>
</dbReference>
<comment type="caution">
    <text evidence="12">The sequence shown here is derived from an EMBL/GenBank/DDBJ whole genome shotgun (WGS) entry which is preliminary data.</text>
</comment>
<dbReference type="Gene3D" id="1.10.760.10">
    <property type="entry name" value="Cytochrome c-like domain"/>
    <property type="match status" value="2"/>
</dbReference>
<keyword evidence="13" id="KW-1185">Reference proteome</keyword>
<organism evidence="12 13">
    <name type="scientific">Chromobacterium alticapitis</name>
    <dbReference type="NCBI Taxonomy" id="2073169"/>
    <lineage>
        <taxon>Bacteria</taxon>
        <taxon>Pseudomonadati</taxon>
        <taxon>Pseudomonadota</taxon>
        <taxon>Betaproteobacteria</taxon>
        <taxon>Neisseriales</taxon>
        <taxon>Chromobacteriaceae</taxon>
        <taxon>Chromobacterium</taxon>
    </lineage>
</organism>
<gene>
    <name evidence="12" type="ORF">C2I19_20180</name>
</gene>
<dbReference type="GO" id="GO:0009055">
    <property type="term" value="F:electron transfer activity"/>
    <property type="evidence" value="ECO:0007669"/>
    <property type="project" value="InterPro"/>
</dbReference>
<accession>A0A2S5DB56</accession>
<feature type="chain" id="PRO_5015634065" evidence="10">
    <location>
        <begin position="22"/>
        <end position="200"/>
    </location>
</feature>
<feature type="binding site" description="axial binding residue" evidence="9">
    <location>
        <position position="37"/>
    </location>
    <ligand>
        <name>heme c</name>
        <dbReference type="ChEBI" id="CHEBI:61717"/>
        <label>1</label>
    </ligand>
    <ligandPart>
        <name>Fe</name>
        <dbReference type="ChEBI" id="CHEBI:18248"/>
    </ligandPart>
</feature>
<dbReference type="Pfam" id="PF00034">
    <property type="entry name" value="Cytochrom_C"/>
    <property type="match status" value="2"/>
</dbReference>
<dbReference type="RefSeq" id="WP_103904383.1">
    <property type="nucleotide sequence ID" value="NZ_PQWB01000163.1"/>
</dbReference>
<dbReference type="InterPro" id="IPR024167">
    <property type="entry name" value="Cytochrome_c4-like"/>
</dbReference>
<dbReference type="Proteomes" id="UP000237082">
    <property type="component" value="Unassembled WGS sequence"/>
</dbReference>
<feature type="binding site" description="axial binding residue" evidence="9">
    <location>
        <position position="139"/>
    </location>
    <ligand>
        <name>heme c</name>
        <dbReference type="ChEBI" id="CHEBI:61717"/>
        <label>2</label>
    </ligand>
    <ligandPart>
        <name>Fe</name>
        <dbReference type="ChEBI" id="CHEBI:18248"/>
    </ligandPart>
</feature>
<dbReference type="GO" id="GO:0042597">
    <property type="term" value="C:periplasmic space"/>
    <property type="evidence" value="ECO:0007669"/>
    <property type="project" value="UniProtKB-SubCell"/>
</dbReference>
<sequence>MKAIWMTMLLSAWLLSGAALAERGPETLARSWCANCHGADGNSVSPLFPRLAGQQAAYLQQQLKLFREQSRSDQAAHDYMWGVAGGLNDAEIAGVAAYFAAQQAKPNPAGSGVGGGMAAGREIYLRGKGDAVPACFACHGPRAEGTEQAPRLAGQHAAYLLKQLHVFASSQRPSAVAMQAIVHGLSEEDLNSLAAYLQGL</sequence>
<evidence type="ECO:0000256" key="6">
    <source>
        <dbReference type="ARBA" id="ARBA00022982"/>
    </source>
</evidence>
<dbReference type="OrthoDB" id="9773456at2"/>
<reference evidence="13" key="1">
    <citation type="submission" date="2018-02" db="EMBL/GenBank/DDBJ databases">
        <authorList>
            <person name="O'Hara-Hanley K."/>
            <person name="Soby S."/>
        </authorList>
    </citation>
    <scope>NUCLEOTIDE SEQUENCE [LARGE SCALE GENOMIC DNA]</scope>
    <source>
        <strain evidence="13">MWU14-2602</strain>
    </source>
</reference>
<keyword evidence="2" id="KW-0813">Transport</keyword>
<dbReference type="PROSITE" id="PS51007">
    <property type="entry name" value="CYTC"/>
    <property type="match status" value="2"/>
</dbReference>
<feature type="binding site" description="covalent" evidence="8">
    <location>
        <position position="138"/>
    </location>
    <ligand>
        <name>heme c</name>
        <dbReference type="ChEBI" id="CHEBI:61717"/>
        <label>2</label>
    </ligand>
</feature>
<evidence type="ECO:0000256" key="3">
    <source>
        <dbReference type="ARBA" id="ARBA00022617"/>
    </source>
</evidence>
<keyword evidence="10" id="KW-0732">Signal</keyword>
<dbReference type="GO" id="GO:0005506">
    <property type="term" value="F:iron ion binding"/>
    <property type="evidence" value="ECO:0007669"/>
    <property type="project" value="InterPro"/>
</dbReference>
<dbReference type="SUPFAM" id="SSF46626">
    <property type="entry name" value="Cytochrome c"/>
    <property type="match status" value="2"/>
</dbReference>
<evidence type="ECO:0000256" key="9">
    <source>
        <dbReference type="PIRSR" id="PIRSR000005-2"/>
    </source>
</evidence>
<keyword evidence="3 8" id="KW-0349">Heme</keyword>
<feature type="binding site" description="axial binding residue" evidence="9">
    <location>
        <position position="178"/>
    </location>
    <ligand>
        <name>heme c</name>
        <dbReference type="ChEBI" id="CHEBI:61717"/>
        <label>2</label>
    </ligand>
    <ligandPart>
        <name>Fe</name>
        <dbReference type="ChEBI" id="CHEBI:18248"/>
    </ligandPart>
</feature>
<feature type="binding site" description="covalent" evidence="8">
    <location>
        <position position="135"/>
    </location>
    <ligand>
        <name>heme c</name>
        <dbReference type="ChEBI" id="CHEBI:61717"/>
        <label>2</label>
    </ligand>
</feature>
<keyword evidence="7 9" id="KW-0408">Iron</keyword>
<name>A0A2S5DB56_9NEIS</name>
<feature type="binding site" description="axial binding residue" evidence="9">
    <location>
        <position position="80"/>
    </location>
    <ligand>
        <name>heme c</name>
        <dbReference type="ChEBI" id="CHEBI:61717"/>
        <label>1</label>
    </ligand>
    <ligandPart>
        <name>Fe</name>
        <dbReference type="ChEBI" id="CHEBI:18248"/>
    </ligandPart>
</feature>
<dbReference type="PIRSF" id="PIRSF000005">
    <property type="entry name" value="Cytochrome_c4"/>
    <property type="match status" value="1"/>
</dbReference>
<dbReference type="InterPro" id="IPR036909">
    <property type="entry name" value="Cyt_c-like_dom_sf"/>
</dbReference>
<evidence type="ECO:0000256" key="5">
    <source>
        <dbReference type="ARBA" id="ARBA00022764"/>
    </source>
</evidence>
<evidence type="ECO:0000259" key="11">
    <source>
        <dbReference type="PROSITE" id="PS51007"/>
    </source>
</evidence>
<evidence type="ECO:0000256" key="10">
    <source>
        <dbReference type="SAM" id="SignalP"/>
    </source>
</evidence>
<feature type="signal peptide" evidence="10">
    <location>
        <begin position="1"/>
        <end position="21"/>
    </location>
</feature>
<keyword evidence="6" id="KW-0249">Electron transport</keyword>
<comment type="subcellular location">
    <subcellularLocation>
        <location evidence="1">Periplasm</location>
    </subcellularLocation>
</comment>
<proteinExistence type="predicted"/>
<evidence type="ECO:0000313" key="13">
    <source>
        <dbReference type="Proteomes" id="UP000237082"/>
    </source>
</evidence>
<keyword evidence="5" id="KW-0574">Periplasm</keyword>
<keyword evidence="4 9" id="KW-0479">Metal-binding</keyword>
<evidence type="ECO:0000256" key="8">
    <source>
        <dbReference type="PIRSR" id="PIRSR000005-1"/>
    </source>
</evidence>
<feature type="domain" description="Cytochrome c" evidence="11">
    <location>
        <begin position="115"/>
        <end position="200"/>
    </location>
</feature>
<dbReference type="PANTHER" id="PTHR33751:SF9">
    <property type="entry name" value="CYTOCHROME C4"/>
    <property type="match status" value="1"/>
</dbReference>
<feature type="binding site" description="covalent" evidence="8">
    <location>
        <position position="33"/>
    </location>
    <ligand>
        <name>heme c</name>
        <dbReference type="ChEBI" id="CHEBI:61717"/>
        <label>1</label>
    </ligand>
</feature>
<evidence type="ECO:0000256" key="4">
    <source>
        <dbReference type="ARBA" id="ARBA00022723"/>
    </source>
</evidence>
<dbReference type="GO" id="GO:0020037">
    <property type="term" value="F:heme binding"/>
    <property type="evidence" value="ECO:0007669"/>
    <property type="project" value="InterPro"/>
</dbReference>
<evidence type="ECO:0000256" key="1">
    <source>
        <dbReference type="ARBA" id="ARBA00004418"/>
    </source>
</evidence>
<comment type="PTM">
    <text evidence="8">Binds 2 heme c groups covalently per subunit.</text>
</comment>
<dbReference type="InterPro" id="IPR050597">
    <property type="entry name" value="Cytochrome_c_Oxidase_Subunit"/>
</dbReference>
<protein>
    <submittedName>
        <fullName evidence="12">Cytochrome c4</fullName>
    </submittedName>
</protein>